<dbReference type="AlphaFoldDB" id="A0A073INF4"/>
<keyword evidence="2" id="KW-0472">Membrane</keyword>
<dbReference type="InterPro" id="IPR050515">
    <property type="entry name" value="Beta-lactam/transpept"/>
</dbReference>
<keyword evidence="5" id="KW-0808">Transferase</keyword>
<dbReference type="InterPro" id="IPR012338">
    <property type="entry name" value="Beta-lactam/transpept-like"/>
</dbReference>
<evidence type="ECO:0000313" key="6">
    <source>
        <dbReference type="Proteomes" id="UP000027665"/>
    </source>
</evidence>
<dbReference type="GO" id="GO:0016740">
    <property type="term" value="F:transferase activity"/>
    <property type="evidence" value="ECO:0007669"/>
    <property type="project" value="UniProtKB-KW"/>
</dbReference>
<dbReference type="PANTHER" id="PTHR30627:SF1">
    <property type="entry name" value="PEPTIDOGLYCAN D,D-TRANSPEPTIDASE FTSI"/>
    <property type="match status" value="1"/>
</dbReference>
<dbReference type="Pfam" id="PF00905">
    <property type="entry name" value="Transpeptidase"/>
    <property type="match status" value="1"/>
</dbReference>
<comment type="subcellular location">
    <subcellularLocation>
        <location evidence="1">Membrane</location>
    </subcellularLocation>
</comment>
<dbReference type="SUPFAM" id="SSF56519">
    <property type="entry name" value="Penicillin binding protein dimerisation domain"/>
    <property type="match status" value="1"/>
</dbReference>
<dbReference type="Gene3D" id="3.30.450.330">
    <property type="match status" value="1"/>
</dbReference>
<dbReference type="InterPro" id="IPR005311">
    <property type="entry name" value="PBP_dimer"/>
</dbReference>
<evidence type="ECO:0000259" key="3">
    <source>
        <dbReference type="Pfam" id="PF00905"/>
    </source>
</evidence>
<evidence type="ECO:0000313" key="5">
    <source>
        <dbReference type="EMBL" id="KEJ91893.1"/>
    </source>
</evidence>
<sequence length="564" mass="61489">MPRIIKKDAGDDPRRSRSVWGAAFLVLAALAVGTAKVQLLPDLRIVQQSQKQYWANVVVSATRGRIEDRRGVPLAISVPSKSFFIDPKFWDPASADVLKGAFGPAVAAKFSKELPGRFHWVARSVPVERAMALEGRKVPGLYTMTEKKRIYPHDSLAFHLLGFCDIDEYGQAGVELEWNHILYSPPRTRFLTRDSKGSATDILGGGADAGKDTAGSIRLTIDSRVQQMLELRLAEGAKEAEASWAAGVCVDPYTGEIIAIASYPTINPNNRNNLRNINAVRNNAVGRVFEPGSIFKPIAMAIALETGATSRNKTYFCRGTMKLFDKTMSDVNKRAHGMQDLTHVLMNSCNIGMSLMSMSVPKYQAYGMLRQFGFGEKTEVEIAGEEAGLIKEPEEWLGTVTANIFIGQGIAVTPLQVVMAISSIANGGKLLKPYVVEEVRDNAGKVIHKGARRVRYNVMSESTAAFLRQAMAKVVSEGGGKHAKSDKVAIAGKTGTAQVAAAGRYNKGQYVASFTGFWPSDRPQYAMLITLGEPKGARYYGGQIAAPIFKSIVEDILQIPRDKI</sequence>
<dbReference type="EMBL" id="JMKI01000037">
    <property type="protein sequence ID" value="KEJ91893.1"/>
    <property type="molecule type" value="Genomic_DNA"/>
</dbReference>
<feature type="domain" description="Penicillin-binding protein dimerisation" evidence="4">
    <location>
        <begin position="60"/>
        <end position="162"/>
    </location>
</feature>
<dbReference type="eggNOG" id="COG0768">
    <property type="taxonomic scope" value="Bacteria"/>
</dbReference>
<accession>A0A073INF4</accession>
<dbReference type="GeneID" id="90984172"/>
<gene>
    <name evidence="5" type="ORF">EH55_07950</name>
</gene>
<evidence type="ECO:0000256" key="1">
    <source>
        <dbReference type="ARBA" id="ARBA00004370"/>
    </source>
</evidence>
<comment type="caution">
    <text evidence="5">The sequence shown here is derived from an EMBL/GenBank/DDBJ whole genome shotgun (WGS) entry which is preliminary data.</text>
</comment>
<dbReference type="Pfam" id="PF03717">
    <property type="entry name" value="PBP_dimer"/>
    <property type="match status" value="1"/>
</dbReference>
<dbReference type="PANTHER" id="PTHR30627">
    <property type="entry name" value="PEPTIDOGLYCAN D,D-TRANSPEPTIDASE"/>
    <property type="match status" value="1"/>
</dbReference>
<dbReference type="STRING" id="2754.EH55_07950"/>
<name>A0A073INF4_9BACT</name>
<reference evidence="5 6" key="1">
    <citation type="submission" date="2014-04" db="EMBL/GenBank/DDBJ databases">
        <title>Draft Genome Sequence of Synergistes jonesii.</title>
        <authorList>
            <person name="Coil D.A."/>
            <person name="Eisen J.A."/>
            <person name="Holland-Moritz H.E."/>
        </authorList>
    </citation>
    <scope>NUCLEOTIDE SEQUENCE [LARGE SCALE GENOMIC DNA]</scope>
    <source>
        <strain evidence="5 6">78-1</strain>
    </source>
</reference>
<dbReference type="Proteomes" id="UP000027665">
    <property type="component" value="Unassembled WGS sequence"/>
</dbReference>
<dbReference type="GO" id="GO:0005886">
    <property type="term" value="C:plasma membrane"/>
    <property type="evidence" value="ECO:0007669"/>
    <property type="project" value="TreeGrafter"/>
</dbReference>
<dbReference type="Gene3D" id="3.40.710.10">
    <property type="entry name" value="DD-peptidase/beta-lactamase superfamily"/>
    <property type="match status" value="1"/>
</dbReference>
<proteinExistence type="predicted"/>
<feature type="domain" description="Penicillin-binding protein transpeptidase" evidence="3">
    <location>
        <begin position="247"/>
        <end position="554"/>
    </location>
</feature>
<protein>
    <submittedName>
        <fullName evidence="5">Peptidoglycan glycosyltransferase</fullName>
    </submittedName>
</protein>
<dbReference type="InterPro" id="IPR036138">
    <property type="entry name" value="PBP_dimer_sf"/>
</dbReference>
<dbReference type="RefSeq" id="WP_037977310.1">
    <property type="nucleotide sequence ID" value="NZ_JMKI01000037.1"/>
</dbReference>
<evidence type="ECO:0000259" key="4">
    <source>
        <dbReference type="Pfam" id="PF03717"/>
    </source>
</evidence>
<dbReference type="GO" id="GO:0008658">
    <property type="term" value="F:penicillin binding"/>
    <property type="evidence" value="ECO:0007669"/>
    <property type="project" value="InterPro"/>
</dbReference>
<dbReference type="InterPro" id="IPR001460">
    <property type="entry name" value="PCN-bd_Tpept"/>
</dbReference>
<evidence type="ECO:0000256" key="2">
    <source>
        <dbReference type="ARBA" id="ARBA00023136"/>
    </source>
</evidence>
<keyword evidence="6" id="KW-1185">Reference proteome</keyword>
<dbReference type="SUPFAM" id="SSF56601">
    <property type="entry name" value="beta-lactamase/transpeptidase-like"/>
    <property type="match status" value="1"/>
</dbReference>
<organism evidence="5 6">
    <name type="scientific">Synergistes jonesii</name>
    <dbReference type="NCBI Taxonomy" id="2754"/>
    <lineage>
        <taxon>Bacteria</taxon>
        <taxon>Thermotogati</taxon>
        <taxon>Synergistota</taxon>
        <taxon>Synergistia</taxon>
        <taxon>Synergistales</taxon>
        <taxon>Synergistaceae</taxon>
        <taxon>Synergistes</taxon>
    </lineage>
</organism>
<dbReference type="GO" id="GO:0071555">
    <property type="term" value="P:cell wall organization"/>
    <property type="evidence" value="ECO:0007669"/>
    <property type="project" value="TreeGrafter"/>
</dbReference>
<dbReference type="Gene3D" id="3.90.1310.10">
    <property type="entry name" value="Penicillin-binding protein 2a (Domain 2)"/>
    <property type="match status" value="1"/>
</dbReference>
<dbReference type="OrthoDB" id="9770103at2"/>